<feature type="non-terminal residue" evidence="1">
    <location>
        <position position="1"/>
    </location>
</feature>
<protein>
    <submittedName>
        <fullName evidence="1">Uncharacterized protein</fullName>
    </submittedName>
</protein>
<evidence type="ECO:0000313" key="2">
    <source>
        <dbReference type="Proteomes" id="UP000663848"/>
    </source>
</evidence>
<organism evidence="1 2">
    <name type="scientific">Rotaria socialis</name>
    <dbReference type="NCBI Taxonomy" id="392032"/>
    <lineage>
        <taxon>Eukaryota</taxon>
        <taxon>Metazoa</taxon>
        <taxon>Spiralia</taxon>
        <taxon>Gnathifera</taxon>
        <taxon>Rotifera</taxon>
        <taxon>Eurotatoria</taxon>
        <taxon>Bdelloidea</taxon>
        <taxon>Philodinida</taxon>
        <taxon>Philodinidae</taxon>
        <taxon>Rotaria</taxon>
    </lineage>
</organism>
<dbReference type="AlphaFoldDB" id="A0A822GEE4"/>
<dbReference type="EMBL" id="CAJOBR010101219">
    <property type="protein sequence ID" value="CAF5152794.1"/>
    <property type="molecule type" value="Genomic_DNA"/>
</dbReference>
<proteinExistence type="predicted"/>
<comment type="caution">
    <text evidence="1">The sequence shown here is derived from an EMBL/GenBank/DDBJ whole genome shotgun (WGS) entry which is preliminary data.</text>
</comment>
<reference evidence="1" key="1">
    <citation type="submission" date="2021-02" db="EMBL/GenBank/DDBJ databases">
        <authorList>
            <person name="Nowell W R."/>
        </authorList>
    </citation>
    <scope>NUCLEOTIDE SEQUENCE</scope>
</reference>
<dbReference type="Proteomes" id="UP000663848">
    <property type="component" value="Unassembled WGS sequence"/>
</dbReference>
<sequence>ETQASIASPIHAIPGSYLEAQGEQNQVLLH</sequence>
<name>A0A822GEE4_9BILA</name>
<gene>
    <name evidence="1" type="ORF">QYT958_LOCUS48718</name>
</gene>
<accession>A0A822GEE4</accession>
<evidence type="ECO:0000313" key="1">
    <source>
        <dbReference type="EMBL" id="CAF5152794.1"/>
    </source>
</evidence>